<name>A0A0B5FN79_9BACT</name>
<evidence type="ECO:0000313" key="1">
    <source>
        <dbReference type="EMBL" id="AJF05455.1"/>
    </source>
</evidence>
<proteinExistence type="predicted"/>
<dbReference type="Proteomes" id="UP000035036">
    <property type="component" value="Chromosome"/>
</dbReference>
<dbReference type="RefSeq" id="WP_040198785.1">
    <property type="nucleotide sequence ID" value="NZ_CP010311.1"/>
</dbReference>
<sequence length="176" mass="19620">MNGELLEKAIKVLNIQGVFLRKATTRCKDDFIPPFFGTEVILSPQHRGAPTGDFAILDSISEDQVHETRTVVFNFTAGTRLVDKNAAQEGGSAELEDSTVFIEITAEFCAHYNIPADLNIEDHEAAFEEFGRRNVGYHVWPFWREYVQSVCSRMGIPPIPIPFFLVGSSKAAPDKS</sequence>
<accession>A0A0B5FN79</accession>
<dbReference type="AlphaFoldDB" id="A0A0B5FN79"/>
<evidence type="ECO:0008006" key="3">
    <source>
        <dbReference type="Google" id="ProtNLM"/>
    </source>
</evidence>
<dbReference type="InterPro" id="IPR035958">
    <property type="entry name" value="SecB-like_sf"/>
</dbReference>
<protein>
    <recommendedName>
        <fullName evidence="3">Preprotein translocase subunit SecB</fullName>
    </recommendedName>
</protein>
<dbReference type="HOGENOM" id="CLU_1641938_0_0_7"/>
<dbReference type="KEGG" id="gsb:GSUB_01070"/>
<evidence type="ECO:0000313" key="2">
    <source>
        <dbReference type="Proteomes" id="UP000035036"/>
    </source>
</evidence>
<organism evidence="1 2">
    <name type="scientific">Geoalkalibacter subterraneus</name>
    <dbReference type="NCBI Taxonomy" id="483547"/>
    <lineage>
        <taxon>Bacteria</taxon>
        <taxon>Pseudomonadati</taxon>
        <taxon>Thermodesulfobacteriota</taxon>
        <taxon>Desulfuromonadia</taxon>
        <taxon>Desulfuromonadales</taxon>
        <taxon>Geoalkalibacteraceae</taxon>
        <taxon>Geoalkalibacter</taxon>
    </lineage>
</organism>
<gene>
    <name evidence="1" type="ORF">GSUB_01070</name>
</gene>
<dbReference type="STRING" id="483547.GSUB_01070"/>
<reference evidence="1 2" key="1">
    <citation type="journal article" date="2015" name="Genome Announc.">
        <title>Genomes of Geoalkalibacter ferrihydriticus Z-0531T and Geoalkalibacter subterraneus Red1T, Two Haloalkaliphilic Metal-Reducing Deltaproteobacteria.</title>
        <authorList>
            <person name="Badalamenti J.P."/>
            <person name="Krajmalnik-Brown R."/>
            <person name="Torres C.I."/>
            <person name="Bond D.R."/>
        </authorList>
    </citation>
    <scope>NUCLEOTIDE SEQUENCE [LARGE SCALE GENOMIC DNA]</scope>
    <source>
        <strain evidence="1 2">Red1</strain>
    </source>
</reference>
<keyword evidence="2" id="KW-1185">Reference proteome</keyword>
<dbReference type="EMBL" id="CP010311">
    <property type="protein sequence ID" value="AJF05455.1"/>
    <property type="molecule type" value="Genomic_DNA"/>
</dbReference>
<dbReference type="OrthoDB" id="5518794at2"/>
<dbReference type="SUPFAM" id="SSF54611">
    <property type="entry name" value="SecB-like"/>
    <property type="match status" value="1"/>
</dbReference>